<evidence type="ECO:0008006" key="3">
    <source>
        <dbReference type="Google" id="ProtNLM"/>
    </source>
</evidence>
<accession>A0A2S5A777</accession>
<sequence>MLQDKYLRQSDFSKSEFIEINAPIDKVYLVVETLNFEKSRIIYWLFKLRGIPVPESLTLKGLEKINFVKLETIPNKEIILGLIGQFWTPTGRLKKFKPEEFINFDDSTFAKATWNFELTESNDLKTRLNTETRIFCPTTKTKKKFKIYWTIIQPFSSWIRKEILRAIKNQAENN</sequence>
<name>A0A2S5A777_9SPHI</name>
<dbReference type="OrthoDB" id="3255669at2"/>
<proteinExistence type="predicted"/>
<protein>
    <recommendedName>
        <fullName evidence="3">DUF2867 domain-containing protein</fullName>
    </recommendedName>
</protein>
<evidence type="ECO:0000313" key="1">
    <source>
        <dbReference type="EMBL" id="POY37963.1"/>
    </source>
</evidence>
<reference evidence="1 2" key="1">
    <citation type="submission" date="2018-01" db="EMBL/GenBank/DDBJ databases">
        <authorList>
            <person name="Gaut B.S."/>
            <person name="Morton B.R."/>
            <person name="Clegg M.T."/>
            <person name="Duvall M.R."/>
        </authorList>
    </citation>
    <scope>NUCLEOTIDE SEQUENCE [LARGE SCALE GENOMIC DNA]</scope>
    <source>
        <strain evidence="1 2">HR-AV</strain>
    </source>
</reference>
<organism evidence="1 2">
    <name type="scientific">Solitalea longa</name>
    <dbReference type="NCBI Taxonomy" id="2079460"/>
    <lineage>
        <taxon>Bacteria</taxon>
        <taxon>Pseudomonadati</taxon>
        <taxon>Bacteroidota</taxon>
        <taxon>Sphingobacteriia</taxon>
        <taxon>Sphingobacteriales</taxon>
        <taxon>Sphingobacteriaceae</taxon>
        <taxon>Solitalea</taxon>
    </lineage>
</organism>
<dbReference type="EMBL" id="PQVF01000003">
    <property type="protein sequence ID" value="POY37963.1"/>
    <property type="molecule type" value="Genomic_DNA"/>
</dbReference>
<dbReference type="AlphaFoldDB" id="A0A2S5A777"/>
<comment type="caution">
    <text evidence="1">The sequence shown here is derived from an EMBL/GenBank/DDBJ whole genome shotgun (WGS) entry which is preliminary data.</text>
</comment>
<evidence type="ECO:0000313" key="2">
    <source>
        <dbReference type="Proteomes" id="UP000236893"/>
    </source>
</evidence>
<dbReference type="RefSeq" id="WP_103788094.1">
    <property type="nucleotide sequence ID" value="NZ_PQVF01000003.1"/>
</dbReference>
<keyword evidence="2" id="KW-1185">Reference proteome</keyword>
<gene>
    <name evidence="1" type="ORF">C3K47_05415</name>
</gene>
<dbReference type="Proteomes" id="UP000236893">
    <property type="component" value="Unassembled WGS sequence"/>
</dbReference>